<comment type="subcellular location">
    <subcellularLocation>
        <location evidence="1">Peroxisome</location>
    </subcellularLocation>
</comment>
<dbReference type="Gene3D" id="3.40.50.720">
    <property type="entry name" value="NAD(P)-binding Rossmann-like Domain"/>
    <property type="match status" value="1"/>
</dbReference>
<evidence type="ECO:0000256" key="9">
    <source>
        <dbReference type="ARBA" id="ARBA00023235"/>
    </source>
</evidence>
<dbReference type="Pfam" id="PF00725">
    <property type="entry name" value="3HCDH"/>
    <property type="match status" value="2"/>
</dbReference>
<keyword evidence="9" id="KW-0413">Isomerase</keyword>
<dbReference type="GO" id="GO:0016853">
    <property type="term" value="F:isomerase activity"/>
    <property type="evidence" value="ECO:0007669"/>
    <property type="project" value="UniProtKB-KW"/>
</dbReference>
<dbReference type="STRING" id="551987.SAMN05192549_102126"/>
<evidence type="ECO:0000259" key="13">
    <source>
        <dbReference type="Pfam" id="PF00725"/>
    </source>
</evidence>
<dbReference type="Pfam" id="PF02737">
    <property type="entry name" value="3HCDH_N"/>
    <property type="match status" value="1"/>
</dbReference>
<dbReference type="SUPFAM" id="SSF51735">
    <property type="entry name" value="NAD(P)-binding Rossmann-fold domains"/>
    <property type="match status" value="1"/>
</dbReference>
<dbReference type="FunFam" id="1.10.1040.50:FF:000006">
    <property type="entry name" value="Peroxisomal bifunctional enzyme"/>
    <property type="match status" value="1"/>
</dbReference>
<keyword evidence="4" id="KW-0442">Lipid degradation</keyword>
<gene>
    <name evidence="15" type="ORF">SAMN05192549_102126</name>
</gene>
<evidence type="ECO:0000313" key="16">
    <source>
        <dbReference type="Proteomes" id="UP000184339"/>
    </source>
</evidence>
<keyword evidence="11" id="KW-0511">Multifunctional enzyme</keyword>
<evidence type="ECO:0000256" key="10">
    <source>
        <dbReference type="ARBA" id="ARBA00023239"/>
    </source>
</evidence>
<dbReference type="InterPro" id="IPR006108">
    <property type="entry name" value="3HC_DH_C"/>
</dbReference>
<evidence type="ECO:0000256" key="6">
    <source>
        <dbReference type="ARBA" id="ARBA00023027"/>
    </source>
</evidence>
<dbReference type="Gene3D" id="1.10.1040.50">
    <property type="match status" value="1"/>
</dbReference>
<evidence type="ECO:0000259" key="14">
    <source>
        <dbReference type="Pfam" id="PF02737"/>
    </source>
</evidence>
<evidence type="ECO:0000256" key="5">
    <source>
        <dbReference type="ARBA" id="ARBA00023002"/>
    </source>
</evidence>
<accession>A0A1M7KIP7</accession>
<dbReference type="UniPathway" id="UPA00659"/>
<evidence type="ECO:0000256" key="1">
    <source>
        <dbReference type="ARBA" id="ARBA00004275"/>
    </source>
</evidence>
<keyword evidence="6" id="KW-0520">NAD</keyword>
<evidence type="ECO:0000256" key="4">
    <source>
        <dbReference type="ARBA" id="ARBA00022963"/>
    </source>
</evidence>
<name>A0A1M7KIP7_9BURK</name>
<dbReference type="GO" id="GO:0070403">
    <property type="term" value="F:NAD+ binding"/>
    <property type="evidence" value="ECO:0007669"/>
    <property type="project" value="InterPro"/>
</dbReference>
<evidence type="ECO:0000313" key="15">
    <source>
        <dbReference type="EMBL" id="SHM65210.1"/>
    </source>
</evidence>
<dbReference type="RefSeq" id="WP_072781772.1">
    <property type="nucleotide sequence ID" value="NZ_FRCX01000002.1"/>
</dbReference>
<dbReference type="OrthoDB" id="5287258at2"/>
<reference evidence="16" key="1">
    <citation type="submission" date="2016-11" db="EMBL/GenBank/DDBJ databases">
        <authorList>
            <person name="Varghese N."/>
            <person name="Submissions S."/>
        </authorList>
    </citation>
    <scope>NUCLEOTIDE SEQUENCE [LARGE SCALE GENOMIC DNA]</scope>
    <source>
        <strain evidence="16">Sac-22</strain>
    </source>
</reference>
<keyword evidence="10" id="KW-0456">Lyase</keyword>
<sequence>MTAEYQVHGAVAVITLNNPPVNGMGLETRTAAVKGIQQALADDAVKAIVITGAGKAFSGGADIKEFNTPKALAEPSLHTFIATAESSTKPVVAAIHTVCMGGGLELSLGCHYRVAMPGAQIALPEVKLGLLPGAGGTQRLPRVLGLEPALNMIVSGNPVASEKLPALFDEIFAADADLLTSAVAFAEKIADVRPLPKVRDRKVDYPNHEAFLQFSRNTVKAMAGPFPAPLECVETVAASVTMKFEDGMKFERERFLHLIQTTESKALRHAFFAERVASKVPDVPADTPVRPIKSAAIIGAGTMGGGIAMNFLNAGIPVKLLETRQEALDKGIATIRKNYENTLKKGKLTQEKLDQRMGLLSSTLAYEDIGQADIVVEAVFEEMGVKEAVFRKLDEVMKPGAILATNTSTLDVDQIAAFTQRPQDVIGTHFFSPANVMKLLEIVRGKATGKDVLATALALSKKLKKTGVVSGVCDGFIGNRMIEQYSRQAGFLLEEGALPEQVDKAAEKFGFAMGPFRMGDLAGNDIGWAIRKRRYVEKPEISYSKTADLLCEMGRYGQKTGAGWYDYKAGDRKAYPNEDVNAMIVKHSADLGITRRKISDEEIVERLVYSLVNEGALILEEGIALRASDIDMVYLTGYGFPLYRGGPMFYADTVGLPNVLLAINKYAKGHQGGAWKPAPLLSKLAADGKGFNG</sequence>
<dbReference type="InterPro" id="IPR008927">
    <property type="entry name" value="6-PGluconate_DH-like_C_sf"/>
</dbReference>
<dbReference type="InterPro" id="IPR006176">
    <property type="entry name" value="3-OHacyl-CoA_DH_NAD-bd"/>
</dbReference>
<dbReference type="EMBL" id="FRCX01000002">
    <property type="protein sequence ID" value="SHM65210.1"/>
    <property type="molecule type" value="Genomic_DNA"/>
</dbReference>
<comment type="catalytic activity">
    <reaction evidence="12">
        <text>a (3S)-3-hydroxyacyl-CoA + NAD(+) = a 3-oxoacyl-CoA + NADH + H(+)</text>
        <dbReference type="Rhea" id="RHEA:22432"/>
        <dbReference type="ChEBI" id="CHEBI:15378"/>
        <dbReference type="ChEBI" id="CHEBI:57318"/>
        <dbReference type="ChEBI" id="CHEBI:57540"/>
        <dbReference type="ChEBI" id="CHEBI:57945"/>
        <dbReference type="ChEBI" id="CHEBI:90726"/>
        <dbReference type="EC" id="1.1.1.35"/>
    </reaction>
</comment>
<evidence type="ECO:0000256" key="7">
    <source>
        <dbReference type="ARBA" id="ARBA00023098"/>
    </source>
</evidence>
<dbReference type="InterPro" id="IPR036291">
    <property type="entry name" value="NAD(P)-bd_dom_sf"/>
</dbReference>
<protein>
    <submittedName>
        <fullName evidence="15">Short chain enoyl-CoA hydratase /3-hydroxyacyl-CoA dehydrogenase</fullName>
    </submittedName>
</protein>
<comment type="pathway">
    <text evidence="2">Lipid metabolism; fatty acid beta-oxidation.</text>
</comment>
<dbReference type="GO" id="GO:0006635">
    <property type="term" value="P:fatty acid beta-oxidation"/>
    <property type="evidence" value="ECO:0007669"/>
    <property type="project" value="UniProtKB-UniPathway"/>
</dbReference>
<evidence type="ECO:0000256" key="2">
    <source>
        <dbReference type="ARBA" id="ARBA00005005"/>
    </source>
</evidence>
<dbReference type="SUPFAM" id="SSF48179">
    <property type="entry name" value="6-phosphogluconate dehydrogenase C-terminal domain-like"/>
    <property type="match status" value="2"/>
</dbReference>
<feature type="domain" description="3-hydroxyacyl-CoA dehydrogenase NAD binding" evidence="14">
    <location>
        <begin position="295"/>
        <end position="470"/>
    </location>
</feature>
<keyword evidence="7" id="KW-0443">Lipid metabolism</keyword>
<evidence type="ECO:0000256" key="11">
    <source>
        <dbReference type="ARBA" id="ARBA00023268"/>
    </source>
</evidence>
<keyword evidence="8" id="KW-0576">Peroxisome</keyword>
<dbReference type="InterPro" id="IPR001753">
    <property type="entry name" value="Enoyl-CoA_hydra/iso"/>
</dbReference>
<proteinExistence type="predicted"/>
<dbReference type="CDD" id="cd06558">
    <property type="entry name" value="crotonase-like"/>
    <property type="match status" value="1"/>
</dbReference>
<dbReference type="GO" id="GO:0004300">
    <property type="term" value="F:enoyl-CoA hydratase activity"/>
    <property type="evidence" value="ECO:0007669"/>
    <property type="project" value="UniProtKB-ARBA"/>
</dbReference>
<dbReference type="Gene3D" id="3.90.226.10">
    <property type="entry name" value="2-enoyl-CoA Hydratase, Chain A, domain 1"/>
    <property type="match status" value="1"/>
</dbReference>
<dbReference type="InterPro" id="IPR029045">
    <property type="entry name" value="ClpP/crotonase-like_dom_sf"/>
</dbReference>
<keyword evidence="5" id="KW-0560">Oxidoreductase</keyword>
<evidence type="ECO:0000256" key="12">
    <source>
        <dbReference type="ARBA" id="ARBA00049556"/>
    </source>
</evidence>
<dbReference type="PANTHER" id="PTHR23309:SF51">
    <property type="entry name" value="3-HYDROXYACYL-COA DEHYDROGENASE-RELATED"/>
    <property type="match status" value="1"/>
</dbReference>
<dbReference type="PANTHER" id="PTHR23309">
    <property type="entry name" value="3-HYDROXYACYL-COA DEHYROGENASE"/>
    <property type="match status" value="1"/>
</dbReference>
<feature type="domain" description="3-hydroxyacyl-CoA dehydrogenase C-terminal" evidence="13">
    <location>
        <begin position="475"/>
        <end position="567"/>
    </location>
</feature>
<evidence type="ECO:0000256" key="3">
    <source>
        <dbReference type="ARBA" id="ARBA00022832"/>
    </source>
</evidence>
<dbReference type="AlphaFoldDB" id="A0A1M7KIP7"/>
<dbReference type="SUPFAM" id="SSF52096">
    <property type="entry name" value="ClpP/crotonase"/>
    <property type="match status" value="1"/>
</dbReference>
<dbReference type="Pfam" id="PF00378">
    <property type="entry name" value="ECH_1"/>
    <property type="match status" value="1"/>
</dbReference>
<keyword evidence="3" id="KW-0276">Fatty acid metabolism</keyword>
<evidence type="ECO:0000256" key="8">
    <source>
        <dbReference type="ARBA" id="ARBA00023140"/>
    </source>
</evidence>
<dbReference type="FunFam" id="3.40.50.720:FF:000009">
    <property type="entry name" value="Fatty oxidation complex, alpha subunit"/>
    <property type="match status" value="1"/>
</dbReference>
<dbReference type="GO" id="GO:0003857">
    <property type="term" value="F:(3S)-3-hydroxyacyl-CoA dehydrogenase (NAD+) activity"/>
    <property type="evidence" value="ECO:0007669"/>
    <property type="project" value="UniProtKB-EC"/>
</dbReference>
<keyword evidence="16" id="KW-1185">Reference proteome</keyword>
<organism evidence="15 16">
    <name type="scientific">Duganella sacchari</name>
    <dbReference type="NCBI Taxonomy" id="551987"/>
    <lineage>
        <taxon>Bacteria</taxon>
        <taxon>Pseudomonadati</taxon>
        <taxon>Pseudomonadota</taxon>
        <taxon>Betaproteobacteria</taxon>
        <taxon>Burkholderiales</taxon>
        <taxon>Oxalobacteraceae</taxon>
        <taxon>Telluria group</taxon>
        <taxon>Duganella</taxon>
    </lineage>
</organism>
<dbReference type="Proteomes" id="UP000184339">
    <property type="component" value="Unassembled WGS sequence"/>
</dbReference>
<feature type="domain" description="3-hydroxyacyl-CoA dehydrogenase C-terminal" evidence="13">
    <location>
        <begin position="603"/>
        <end position="689"/>
    </location>
</feature>